<dbReference type="GO" id="GO:0032259">
    <property type="term" value="P:methylation"/>
    <property type="evidence" value="ECO:0007669"/>
    <property type="project" value="UniProtKB-KW"/>
</dbReference>
<evidence type="ECO:0000256" key="1">
    <source>
        <dbReference type="ARBA" id="ARBA00022603"/>
    </source>
</evidence>
<dbReference type="Gene3D" id="3.40.50.150">
    <property type="entry name" value="Vaccinia Virus protein VP39"/>
    <property type="match status" value="1"/>
</dbReference>
<keyword evidence="2" id="KW-0949">S-adenosyl-L-methionine</keyword>
<dbReference type="InterPro" id="IPR007848">
    <property type="entry name" value="Small_mtfrase_dom"/>
</dbReference>
<dbReference type="GO" id="GO:0008757">
    <property type="term" value="F:S-adenosylmethionine-dependent methyltransferase activity"/>
    <property type="evidence" value="ECO:0007669"/>
    <property type="project" value="UniProtKB-ARBA"/>
</dbReference>
<dbReference type="SUPFAM" id="SSF53335">
    <property type="entry name" value="S-adenosyl-L-methionine-dependent methyltransferases"/>
    <property type="match status" value="1"/>
</dbReference>
<accession>A0A7C0YDS7</accession>
<feature type="domain" description="Methyltransferase small" evidence="3">
    <location>
        <begin position="40"/>
        <end position="134"/>
    </location>
</feature>
<dbReference type="PROSITE" id="PS00092">
    <property type="entry name" value="N6_MTASE"/>
    <property type="match status" value="1"/>
</dbReference>
<organism evidence="4">
    <name type="scientific">Thermosulfidibacter takaii</name>
    <dbReference type="NCBI Taxonomy" id="412593"/>
    <lineage>
        <taxon>Bacteria</taxon>
        <taxon>Pseudomonadati</taxon>
        <taxon>Thermosulfidibacterota</taxon>
        <taxon>Thermosulfidibacteria</taxon>
        <taxon>Thermosulfidibacterales</taxon>
        <taxon>Thermosulfidibacteraceae</taxon>
    </lineage>
</organism>
<dbReference type="GO" id="GO:0008170">
    <property type="term" value="F:N-methyltransferase activity"/>
    <property type="evidence" value="ECO:0007669"/>
    <property type="project" value="UniProtKB-ARBA"/>
</dbReference>
<dbReference type="PANTHER" id="PTHR47739">
    <property type="entry name" value="TRNA1(VAL) (ADENINE(37)-N6)-METHYLTRANSFERASE"/>
    <property type="match status" value="1"/>
</dbReference>
<evidence type="ECO:0000259" key="3">
    <source>
        <dbReference type="Pfam" id="PF05175"/>
    </source>
</evidence>
<comment type="caution">
    <text evidence="4">The sequence shown here is derived from an EMBL/GenBank/DDBJ whole genome shotgun (WGS) entry which is preliminary data.</text>
</comment>
<keyword evidence="1" id="KW-0808">Transferase</keyword>
<keyword evidence="1" id="KW-0489">Methyltransferase</keyword>
<dbReference type="AlphaFoldDB" id="A0A7C0YDS7"/>
<evidence type="ECO:0000256" key="2">
    <source>
        <dbReference type="ARBA" id="ARBA00022691"/>
    </source>
</evidence>
<dbReference type="PANTHER" id="PTHR47739:SF1">
    <property type="entry name" value="TRNA1(VAL) (ADENINE(37)-N6)-METHYLTRANSFERASE"/>
    <property type="match status" value="1"/>
</dbReference>
<protein>
    <submittedName>
        <fullName evidence="4">tRNA1(Val) (Adenine(37)-N6)-methyltransferase</fullName>
    </submittedName>
</protein>
<dbReference type="Proteomes" id="UP000885690">
    <property type="component" value="Unassembled WGS sequence"/>
</dbReference>
<dbReference type="InterPro" id="IPR029063">
    <property type="entry name" value="SAM-dependent_MTases_sf"/>
</dbReference>
<reference evidence="4" key="1">
    <citation type="journal article" date="2020" name="mSystems">
        <title>Genome- and Community-Level Interaction Insights into Carbon Utilization and Element Cycling Functions of Hydrothermarchaeota in Hydrothermal Sediment.</title>
        <authorList>
            <person name="Zhou Z."/>
            <person name="Liu Y."/>
            <person name="Xu W."/>
            <person name="Pan J."/>
            <person name="Luo Z.H."/>
            <person name="Li M."/>
        </authorList>
    </citation>
    <scope>NUCLEOTIDE SEQUENCE [LARGE SCALE GENOMIC DNA]</scope>
    <source>
        <strain evidence="4">HyVt-115</strain>
    </source>
</reference>
<proteinExistence type="predicted"/>
<sequence>MEKGLSVNSPNHSETLDVLRKWDLRVIQGAKGYRFSIDSLILASLAHPPHRGRILDLGAGCGILGLILARRHHSIMVTGVEIQPQLAERARKNVTLNKLEDRVEILVGSYSHIEELVPEASYHYVITNPPYRKVGTGRLNPQEEKAIARHEMHGGLDALLRAVHYALVPKGKLGIIFSATRTVDLLHLCRLHGVEPKRVRLIHPYLGEEAQGIFLEGVKGGKEGEVRVEPPLFIYSSPGTYTSEVAEMLGEEKVEGGRMRDEG</sequence>
<dbReference type="Pfam" id="PF05175">
    <property type="entry name" value="MTS"/>
    <property type="match status" value="1"/>
</dbReference>
<dbReference type="CDD" id="cd02440">
    <property type="entry name" value="AdoMet_MTases"/>
    <property type="match status" value="1"/>
</dbReference>
<dbReference type="GO" id="GO:0003676">
    <property type="term" value="F:nucleic acid binding"/>
    <property type="evidence" value="ECO:0007669"/>
    <property type="project" value="InterPro"/>
</dbReference>
<dbReference type="InterPro" id="IPR002052">
    <property type="entry name" value="DNA_methylase_N6_adenine_CS"/>
</dbReference>
<evidence type="ECO:0000313" key="4">
    <source>
        <dbReference type="EMBL" id="HDD53140.1"/>
    </source>
</evidence>
<dbReference type="InterPro" id="IPR050210">
    <property type="entry name" value="tRNA_Adenine-N(6)_MTase"/>
</dbReference>
<dbReference type="EMBL" id="DQWS01000139">
    <property type="protein sequence ID" value="HDD53140.1"/>
    <property type="molecule type" value="Genomic_DNA"/>
</dbReference>
<name>A0A7C0YDS7_9BACT</name>
<gene>
    <name evidence="4" type="ORF">ENF32_03635</name>
</gene>